<dbReference type="AlphaFoldDB" id="A0ABD7MTJ7"/>
<evidence type="ECO:0000256" key="3">
    <source>
        <dbReference type="ARBA" id="ARBA00022960"/>
    </source>
</evidence>
<sequence length="292" mass="31658">MGVWSRIHTPIFVYLLLKVAELLRATRRVGCAQFPKFLLSRDIVVSMSYKPRHAKQSMARRRIAAMVGTAATSAALLVSQAATSSAQDFGSSNLSSSIDQQLQNLGRQTRDGAWDLRNNLRAQADAGLPVDAATMVKQSIDNAVNFAFPGLIQERTAPPVVPAPAPAPAPARPAFDTGSCPAFARACIDLAGQRSWLQQNGQVSYGAVPISSGRVGHETPKGIFHVNRKIKDEISREFNNAPMPFSVYFTNNGIAFHEGSPQVASHGCIHLNHNDAVTFFNQLQVGDVVYVY</sequence>
<evidence type="ECO:0000256" key="1">
    <source>
        <dbReference type="ARBA" id="ARBA00004752"/>
    </source>
</evidence>
<dbReference type="GO" id="GO:0016740">
    <property type="term" value="F:transferase activity"/>
    <property type="evidence" value="ECO:0007669"/>
    <property type="project" value="UniProtKB-KW"/>
</dbReference>
<dbReference type="Pfam" id="PF03734">
    <property type="entry name" value="YkuD"/>
    <property type="match status" value="1"/>
</dbReference>
<keyword evidence="5 6" id="KW-0961">Cell wall biogenesis/degradation</keyword>
<feature type="domain" description="L,D-TPase catalytic" evidence="7">
    <location>
        <begin position="184"/>
        <end position="292"/>
    </location>
</feature>
<evidence type="ECO:0000259" key="7">
    <source>
        <dbReference type="PROSITE" id="PS52029"/>
    </source>
</evidence>
<dbReference type="InterPro" id="IPR005490">
    <property type="entry name" value="LD_TPept_cat_dom"/>
</dbReference>
<dbReference type="SUPFAM" id="SSF141523">
    <property type="entry name" value="L,D-transpeptidase catalytic domain-like"/>
    <property type="match status" value="1"/>
</dbReference>
<proteinExistence type="predicted"/>
<dbReference type="Gene3D" id="2.40.440.10">
    <property type="entry name" value="L,D-transpeptidase catalytic domain-like"/>
    <property type="match status" value="1"/>
</dbReference>
<evidence type="ECO:0000313" key="9">
    <source>
        <dbReference type="Proteomes" id="UP000248741"/>
    </source>
</evidence>
<gene>
    <name evidence="8" type="ORF">NCTC7908_01437</name>
</gene>
<dbReference type="InterPro" id="IPR038063">
    <property type="entry name" value="Transpep_catalytic_dom"/>
</dbReference>
<evidence type="ECO:0000256" key="2">
    <source>
        <dbReference type="ARBA" id="ARBA00022679"/>
    </source>
</evidence>
<feature type="active site" description="Proton donor/acceptor" evidence="6">
    <location>
        <position position="257"/>
    </location>
</feature>
<dbReference type="PANTHER" id="PTHR30582:SF33">
    <property type="entry name" value="EXPORTED PROTEIN"/>
    <property type="match status" value="1"/>
</dbReference>
<dbReference type="GO" id="GO:0071555">
    <property type="term" value="P:cell wall organization"/>
    <property type="evidence" value="ECO:0007669"/>
    <property type="project" value="UniProtKB-UniRule"/>
</dbReference>
<dbReference type="Proteomes" id="UP000248741">
    <property type="component" value="Chromosome 1"/>
</dbReference>
<keyword evidence="2" id="KW-0808">Transferase</keyword>
<dbReference type="GO" id="GO:0009252">
    <property type="term" value="P:peptidoglycan biosynthetic process"/>
    <property type="evidence" value="ECO:0007669"/>
    <property type="project" value="UniProtKB-KW"/>
</dbReference>
<feature type="active site" description="Nucleophile" evidence="6">
    <location>
        <position position="268"/>
    </location>
</feature>
<keyword evidence="3 6" id="KW-0133">Cell shape</keyword>
<organism evidence="8 9">
    <name type="scientific">Corynebacterium ulcerans</name>
    <dbReference type="NCBI Taxonomy" id="65058"/>
    <lineage>
        <taxon>Bacteria</taxon>
        <taxon>Bacillati</taxon>
        <taxon>Actinomycetota</taxon>
        <taxon>Actinomycetes</taxon>
        <taxon>Mycobacteriales</taxon>
        <taxon>Corynebacteriaceae</taxon>
        <taxon>Corynebacterium</taxon>
    </lineage>
</organism>
<dbReference type="GO" id="GO:0008360">
    <property type="term" value="P:regulation of cell shape"/>
    <property type="evidence" value="ECO:0007669"/>
    <property type="project" value="UniProtKB-UniRule"/>
</dbReference>
<accession>A0ABD7MTJ7</accession>
<comment type="pathway">
    <text evidence="1 6">Cell wall biogenesis; peptidoglycan biosynthesis.</text>
</comment>
<name>A0ABD7MTJ7_CORUL</name>
<reference evidence="8 9" key="1">
    <citation type="submission" date="2018-06" db="EMBL/GenBank/DDBJ databases">
        <authorList>
            <consortium name="Pathogen Informatics"/>
            <person name="Doyle S."/>
        </authorList>
    </citation>
    <scope>NUCLEOTIDE SEQUENCE [LARGE SCALE GENOMIC DNA]</scope>
    <source>
        <strain evidence="8 9">NCTC7908</strain>
    </source>
</reference>
<dbReference type="InterPro" id="IPR050979">
    <property type="entry name" value="LD-transpeptidase"/>
</dbReference>
<keyword evidence="4 6" id="KW-0573">Peptidoglycan synthesis</keyword>
<dbReference type="PANTHER" id="PTHR30582">
    <property type="entry name" value="L,D-TRANSPEPTIDASE"/>
    <property type="match status" value="1"/>
</dbReference>
<evidence type="ECO:0000313" key="8">
    <source>
        <dbReference type="EMBL" id="SQG51859.1"/>
    </source>
</evidence>
<evidence type="ECO:0000256" key="5">
    <source>
        <dbReference type="ARBA" id="ARBA00023316"/>
    </source>
</evidence>
<evidence type="ECO:0000256" key="6">
    <source>
        <dbReference type="PROSITE-ProRule" id="PRU01373"/>
    </source>
</evidence>
<protein>
    <submittedName>
        <fullName evidence="8">L,D-transpeptidase catalytic domain, region YkuD</fullName>
    </submittedName>
</protein>
<dbReference type="EMBL" id="LS483400">
    <property type="protein sequence ID" value="SQG51859.1"/>
    <property type="molecule type" value="Genomic_DNA"/>
</dbReference>
<dbReference type="CDD" id="cd16913">
    <property type="entry name" value="YkuD_like"/>
    <property type="match status" value="1"/>
</dbReference>
<evidence type="ECO:0000256" key="4">
    <source>
        <dbReference type="ARBA" id="ARBA00022984"/>
    </source>
</evidence>
<dbReference type="PROSITE" id="PS52029">
    <property type="entry name" value="LD_TPASE"/>
    <property type="match status" value="1"/>
</dbReference>